<dbReference type="RefSeq" id="WP_155696035.1">
    <property type="nucleotide sequence ID" value="NZ_WOCD01000003.1"/>
</dbReference>
<gene>
    <name evidence="2" type="ORF">GNP35_10490</name>
</gene>
<organism evidence="2 3">
    <name type="scientific">Psychrosphaera haliotis</name>
    <dbReference type="NCBI Taxonomy" id="555083"/>
    <lineage>
        <taxon>Bacteria</taxon>
        <taxon>Pseudomonadati</taxon>
        <taxon>Pseudomonadota</taxon>
        <taxon>Gammaproteobacteria</taxon>
        <taxon>Alteromonadales</taxon>
        <taxon>Pseudoalteromonadaceae</taxon>
        <taxon>Psychrosphaera</taxon>
    </lineage>
</organism>
<feature type="transmembrane region" description="Helical" evidence="1">
    <location>
        <begin position="79"/>
        <end position="101"/>
    </location>
</feature>
<evidence type="ECO:0000313" key="3">
    <source>
        <dbReference type="Proteomes" id="UP000439994"/>
    </source>
</evidence>
<keyword evidence="1" id="KW-0812">Transmembrane</keyword>
<protein>
    <submittedName>
        <fullName evidence="2">Uncharacterized protein</fullName>
    </submittedName>
</protein>
<feature type="transmembrane region" description="Helical" evidence="1">
    <location>
        <begin position="7"/>
        <end position="25"/>
    </location>
</feature>
<keyword evidence="3" id="KW-1185">Reference proteome</keyword>
<keyword evidence="1" id="KW-0472">Membrane</keyword>
<dbReference type="Proteomes" id="UP000439994">
    <property type="component" value="Unassembled WGS sequence"/>
</dbReference>
<sequence>MATFLKVGLALLGIVLILSMLPTYYVNVEGLSHWSNVGGVTENLIGFAVVLLIFFGLAVALISLFAGLFVVFAMIVGAIVLAGLSAVWPLILFGIIGYLIFFRKRKNT</sequence>
<accession>A0A6N8FD12</accession>
<reference evidence="2 3" key="1">
    <citation type="submission" date="2019-11" db="EMBL/GenBank/DDBJ databases">
        <title>P. haliotis isolates from Z. marina roots.</title>
        <authorList>
            <person name="Cohen M."/>
            <person name="Jospin G."/>
            <person name="Eisen J.A."/>
            <person name="Coil D.A."/>
        </authorList>
    </citation>
    <scope>NUCLEOTIDE SEQUENCE [LARGE SCALE GENOMIC DNA]</scope>
    <source>
        <strain evidence="2 3">UCD-MCMsp1aY</strain>
    </source>
</reference>
<dbReference type="AlphaFoldDB" id="A0A6N8FD12"/>
<feature type="transmembrane region" description="Helical" evidence="1">
    <location>
        <begin position="45"/>
        <end position="72"/>
    </location>
</feature>
<proteinExistence type="predicted"/>
<dbReference type="EMBL" id="WOCD01000003">
    <property type="protein sequence ID" value="MUH72890.1"/>
    <property type="molecule type" value="Genomic_DNA"/>
</dbReference>
<evidence type="ECO:0000256" key="1">
    <source>
        <dbReference type="SAM" id="Phobius"/>
    </source>
</evidence>
<comment type="caution">
    <text evidence="2">The sequence shown here is derived from an EMBL/GenBank/DDBJ whole genome shotgun (WGS) entry which is preliminary data.</text>
</comment>
<name>A0A6N8FD12_9GAMM</name>
<evidence type="ECO:0000313" key="2">
    <source>
        <dbReference type="EMBL" id="MUH72890.1"/>
    </source>
</evidence>
<keyword evidence="1" id="KW-1133">Transmembrane helix</keyword>